<accession>A0ABN2SRH1</accession>
<feature type="compositionally biased region" description="Pro residues" evidence="1">
    <location>
        <begin position="63"/>
        <end position="72"/>
    </location>
</feature>
<sequence>MPDFERSAAGFDRSIGTNARPLQQVANELVANAVRHSKVRQPSGADRTDPHYPAQISAEGKSPSPPHAPFNC</sequence>
<comment type="caution">
    <text evidence="2">The sequence shown here is derived from an EMBL/GenBank/DDBJ whole genome shotgun (WGS) entry which is preliminary data.</text>
</comment>
<dbReference type="Proteomes" id="UP001501585">
    <property type="component" value="Unassembled WGS sequence"/>
</dbReference>
<evidence type="ECO:0008006" key="4">
    <source>
        <dbReference type="Google" id="ProtNLM"/>
    </source>
</evidence>
<reference evidence="2 3" key="1">
    <citation type="journal article" date="2019" name="Int. J. Syst. Evol. Microbiol.">
        <title>The Global Catalogue of Microorganisms (GCM) 10K type strain sequencing project: providing services to taxonomists for standard genome sequencing and annotation.</title>
        <authorList>
            <consortium name="The Broad Institute Genomics Platform"/>
            <consortium name="The Broad Institute Genome Sequencing Center for Infectious Disease"/>
            <person name="Wu L."/>
            <person name="Ma J."/>
        </authorList>
    </citation>
    <scope>NUCLEOTIDE SEQUENCE [LARGE SCALE GENOMIC DNA]</scope>
    <source>
        <strain evidence="2 3">JCM 15313</strain>
    </source>
</reference>
<evidence type="ECO:0000313" key="2">
    <source>
        <dbReference type="EMBL" id="GAA1990295.1"/>
    </source>
</evidence>
<feature type="region of interest" description="Disordered" evidence="1">
    <location>
        <begin position="35"/>
        <end position="72"/>
    </location>
</feature>
<feature type="region of interest" description="Disordered" evidence="1">
    <location>
        <begin position="1"/>
        <end position="20"/>
    </location>
</feature>
<keyword evidence="3" id="KW-1185">Reference proteome</keyword>
<evidence type="ECO:0000256" key="1">
    <source>
        <dbReference type="SAM" id="MobiDB-lite"/>
    </source>
</evidence>
<name>A0ABN2SRH1_9ACTN</name>
<evidence type="ECO:0000313" key="3">
    <source>
        <dbReference type="Proteomes" id="UP001501585"/>
    </source>
</evidence>
<organism evidence="2 3">
    <name type="scientific">Nocardiopsis rhodophaea</name>
    <dbReference type="NCBI Taxonomy" id="280238"/>
    <lineage>
        <taxon>Bacteria</taxon>
        <taxon>Bacillati</taxon>
        <taxon>Actinomycetota</taxon>
        <taxon>Actinomycetes</taxon>
        <taxon>Streptosporangiales</taxon>
        <taxon>Nocardiopsidaceae</taxon>
        <taxon>Nocardiopsis</taxon>
    </lineage>
</organism>
<protein>
    <recommendedName>
        <fullName evidence="4">ATP-binding protein</fullName>
    </recommendedName>
</protein>
<proteinExistence type="predicted"/>
<gene>
    <name evidence="2" type="ORF">GCM10009799_15290</name>
</gene>
<dbReference type="EMBL" id="BAAAPC010000005">
    <property type="protein sequence ID" value="GAA1990295.1"/>
    <property type="molecule type" value="Genomic_DNA"/>
</dbReference>